<dbReference type="InterPro" id="IPR045120">
    <property type="entry name" value="Suco/Slp1-like"/>
</dbReference>
<evidence type="ECO:0000256" key="5">
    <source>
        <dbReference type="SAM" id="MobiDB-lite"/>
    </source>
</evidence>
<dbReference type="EMBL" id="JAFCIX010000438">
    <property type="protein sequence ID" value="KAH6589921.1"/>
    <property type="molecule type" value="Genomic_DNA"/>
</dbReference>
<feature type="region of interest" description="Disordered" evidence="5">
    <location>
        <begin position="60"/>
        <end position="92"/>
    </location>
</feature>
<evidence type="ECO:0000313" key="7">
    <source>
        <dbReference type="EMBL" id="KAH6589921.1"/>
    </source>
</evidence>
<gene>
    <name evidence="7" type="ORF">BASA50_009624</name>
</gene>
<proteinExistence type="predicted"/>
<organism evidence="7 8">
    <name type="scientific">Batrachochytrium salamandrivorans</name>
    <dbReference type="NCBI Taxonomy" id="1357716"/>
    <lineage>
        <taxon>Eukaryota</taxon>
        <taxon>Fungi</taxon>
        <taxon>Fungi incertae sedis</taxon>
        <taxon>Chytridiomycota</taxon>
        <taxon>Chytridiomycota incertae sedis</taxon>
        <taxon>Chytridiomycetes</taxon>
        <taxon>Rhizophydiales</taxon>
        <taxon>Rhizophydiales incertae sedis</taxon>
        <taxon>Batrachochytrium</taxon>
    </lineage>
</organism>
<evidence type="ECO:0000313" key="8">
    <source>
        <dbReference type="Proteomes" id="UP001648503"/>
    </source>
</evidence>
<feature type="compositionally biased region" description="Basic and acidic residues" evidence="5">
    <location>
        <begin position="727"/>
        <end position="737"/>
    </location>
</feature>
<dbReference type="PROSITE" id="PS51469">
    <property type="entry name" value="SUN"/>
    <property type="match status" value="1"/>
</dbReference>
<comment type="subcellular location">
    <subcellularLocation>
        <location evidence="1">Endomembrane system</location>
    </subcellularLocation>
</comment>
<comment type="caution">
    <text evidence="7">The sequence shown here is derived from an EMBL/GenBank/DDBJ whole genome shotgun (WGS) entry which is preliminary data.</text>
</comment>
<keyword evidence="2" id="KW-0812">Transmembrane</keyword>
<reference evidence="7 8" key="1">
    <citation type="submission" date="2021-02" db="EMBL/GenBank/DDBJ databases">
        <title>Variation within the Batrachochytrium salamandrivorans European outbreak.</title>
        <authorList>
            <person name="Kelly M."/>
            <person name="Pasmans F."/>
            <person name="Shea T.P."/>
            <person name="Munoz J.F."/>
            <person name="Carranza S."/>
            <person name="Cuomo C.A."/>
            <person name="Martel A."/>
        </authorList>
    </citation>
    <scope>NUCLEOTIDE SEQUENCE [LARGE SCALE GENOMIC DNA]</scope>
    <source>
        <strain evidence="7 8">AMFP18/2</strain>
    </source>
</reference>
<keyword evidence="4" id="KW-0472">Membrane</keyword>
<dbReference type="Proteomes" id="UP001648503">
    <property type="component" value="Unassembled WGS sequence"/>
</dbReference>
<feature type="domain" description="SUN" evidence="6">
    <location>
        <begin position="132"/>
        <end position="293"/>
    </location>
</feature>
<protein>
    <recommendedName>
        <fullName evidence="6">SUN domain-containing protein</fullName>
    </recommendedName>
</protein>
<keyword evidence="3" id="KW-1133">Transmembrane helix</keyword>
<sequence length="755" mass="83317">MSAISTLVSCTGCPQCHGLECDHARGTASPPFLSDACPESGIESDIENCKETPHLASIKAQTHLSPSSVTESEDTISPTLEASPQSPSTTDSTWTGIYSIIQTMKFGSDVESVPVLESDEVATSMMSQDSPAATRIAPLVDLPINAKNEKERFNYASFDCGALIRAVNPEASSTISILSNSKDKYMLNKCSADKFVEMELCDDILVDTLILANLEFFSSMFKDFKAYVADRYPPNSGWKLIGAFTAENSRERQIFKIDHPALWARYLRIEFLTHFGQEFYCPLTMVKVYGTSMIEDVKAGEYDNDYVSMVSAPSKTTFQLKDDSIMDESRTISSAHSPHEPETSIDYPIISSILSTSETVSLTGIAKATHLSSSSEITTSQHVAVSNATAAPTLSLPKVDSCAISGTPVESVITTSISSVLLKSPDMHSLDSELVGPSTSSDLIDMSPTSLPDVGANANSGSPGTKESIFKNIMKRLSAVEKSILMQETSFEPQLRDIRHHVDSFELGQTKRLIELFATYKPLYDSEFHAMLEQHSERMAILEAELRAKGELLDERLRVAEGLIEFFDYQINRTIIATASIVILAMLAKYILKLAAALPSRIMYSYNQTSQQWGGHIVDGNGESRVSRPNPTSNPTHPTFTHISHIDQHLISESDIPHSNIMSEVWEHSRYEDRATSLPPILPMTPLNDEIESSIPDDIYSITSDVIPVIAIPLPVPRPSQNQLNDQKTEIRLEHSPSRSHKRRKKRKPSPRINE</sequence>
<accession>A0ABQ8F0D6</accession>
<evidence type="ECO:0000256" key="4">
    <source>
        <dbReference type="ARBA" id="ARBA00023136"/>
    </source>
</evidence>
<keyword evidence="8" id="KW-1185">Reference proteome</keyword>
<name>A0ABQ8F0D6_9FUNG</name>
<evidence type="ECO:0000259" key="6">
    <source>
        <dbReference type="PROSITE" id="PS51469"/>
    </source>
</evidence>
<dbReference type="PANTHER" id="PTHR12953:SF0">
    <property type="entry name" value="SUN DOMAIN-CONTAINING OSSIFICATION FACTOR"/>
    <property type="match status" value="1"/>
</dbReference>
<evidence type="ECO:0000256" key="1">
    <source>
        <dbReference type="ARBA" id="ARBA00004308"/>
    </source>
</evidence>
<feature type="compositionally biased region" description="Basic residues" evidence="5">
    <location>
        <begin position="738"/>
        <end position="755"/>
    </location>
</feature>
<evidence type="ECO:0000256" key="2">
    <source>
        <dbReference type="ARBA" id="ARBA00022692"/>
    </source>
</evidence>
<dbReference type="Pfam" id="PF07738">
    <property type="entry name" value="Sad1_UNC"/>
    <property type="match status" value="1"/>
</dbReference>
<dbReference type="PANTHER" id="PTHR12953">
    <property type="entry name" value="MEMBRANE PROTEIN CH1 RELATED"/>
    <property type="match status" value="1"/>
</dbReference>
<dbReference type="InterPro" id="IPR012919">
    <property type="entry name" value="SUN_dom"/>
</dbReference>
<feature type="region of interest" description="Disordered" evidence="5">
    <location>
        <begin position="715"/>
        <end position="755"/>
    </location>
</feature>
<evidence type="ECO:0000256" key="3">
    <source>
        <dbReference type="ARBA" id="ARBA00022989"/>
    </source>
</evidence>